<accession>A0ABX8AZV5</accession>
<dbReference type="Pfam" id="PF01817">
    <property type="entry name" value="CM_2"/>
    <property type="match status" value="1"/>
</dbReference>
<dbReference type="SUPFAM" id="SSF48600">
    <property type="entry name" value="Chorismate mutase II"/>
    <property type="match status" value="1"/>
</dbReference>
<dbReference type="InterPro" id="IPR036263">
    <property type="entry name" value="Chorismate_II_sf"/>
</dbReference>
<evidence type="ECO:0000256" key="2">
    <source>
        <dbReference type="ARBA" id="ARBA00023235"/>
    </source>
</evidence>
<dbReference type="Gene3D" id="1.20.59.10">
    <property type="entry name" value="Chorismate mutase"/>
    <property type="match status" value="1"/>
</dbReference>
<dbReference type="SMART" id="SM00830">
    <property type="entry name" value="CM_2"/>
    <property type="match status" value="1"/>
</dbReference>
<dbReference type="EMBL" id="CP072642">
    <property type="protein sequence ID" value="QUV94239.1"/>
    <property type="molecule type" value="Genomic_DNA"/>
</dbReference>
<gene>
    <name evidence="4" type="ORF">J8C05_01945</name>
</gene>
<dbReference type="RefSeq" id="WP_211422544.1">
    <property type="nucleotide sequence ID" value="NZ_CP072642.1"/>
</dbReference>
<organism evidence="4 5">
    <name type="scientific">Chloracidobacterium sp. N</name>
    <dbReference type="NCBI Taxonomy" id="2821540"/>
    <lineage>
        <taxon>Bacteria</taxon>
        <taxon>Pseudomonadati</taxon>
        <taxon>Acidobacteriota</taxon>
        <taxon>Terriglobia</taxon>
        <taxon>Terriglobales</taxon>
        <taxon>Acidobacteriaceae</taxon>
        <taxon>Chloracidobacterium</taxon>
        <taxon>Chloracidobacterium aggregatum</taxon>
    </lineage>
</organism>
<sequence>MTLHEYRRLIDETDAQLLALLNRRAELVIAIAHLKHAQGLPVHIPAREMEVLTQVITSNTGPLDDQAVRRLFESIIAESRRLEHRVLGTPEDTPAASHEGR</sequence>
<feature type="domain" description="Chorismate mutase" evidence="3">
    <location>
        <begin position="1"/>
        <end position="87"/>
    </location>
</feature>
<dbReference type="PANTHER" id="PTHR38041:SF1">
    <property type="entry name" value="CHORISMATE MUTASE"/>
    <property type="match status" value="1"/>
</dbReference>
<dbReference type="PROSITE" id="PS51168">
    <property type="entry name" value="CHORISMATE_MUT_2"/>
    <property type="match status" value="1"/>
</dbReference>
<dbReference type="PANTHER" id="PTHR38041">
    <property type="entry name" value="CHORISMATE MUTASE"/>
    <property type="match status" value="1"/>
</dbReference>
<dbReference type="Proteomes" id="UP000677668">
    <property type="component" value="Chromosome 1"/>
</dbReference>
<keyword evidence="5" id="KW-1185">Reference proteome</keyword>
<evidence type="ECO:0000313" key="5">
    <source>
        <dbReference type="Proteomes" id="UP000677668"/>
    </source>
</evidence>
<dbReference type="InterPro" id="IPR036979">
    <property type="entry name" value="CM_dom_sf"/>
</dbReference>
<reference evidence="4 5" key="1">
    <citation type="submission" date="2021-03" db="EMBL/GenBank/DDBJ databases">
        <title>Genomic and phenotypic characterization of Chloracidobacterium isolates provides evidence for multiple species.</title>
        <authorList>
            <person name="Saini M.K."/>
            <person name="Costas A.M.G."/>
            <person name="Tank M."/>
            <person name="Bryant D.A."/>
        </authorList>
    </citation>
    <scope>NUCLEOTIDE SEQUENCE [LARGE SCALE GENOMIC DNA]</scope>
    <source>
        <strain evidence="4 5">N</strain>
    </source>
</reference>
<evidence type="ECO:0000256" key="1">
    <source>
        <dbReference type="ARBA" id="ARBA00012404"/>
    </source>
</evidence>
<evidence type="ECO:0000313" key="4">
    <source>
        <dbReference type="EMBL" id="QUV94239.1"/>
    </source>
</evidence>
<dbReference type="InterPro" id="IPR051331">
    <property type="entry name" value="Chorismate_mutase-related"/>
</dbReference>
<dbReference type="InterPro" id="IPR002701">
    <property type="entry name" value="CM_II_prokaryot"/>
</dbReference>
<evidence type="ECO:0000259" key="3">
    <source>
        <dbReference type="PROSITE" id="PS51168"/>
    </source>
</evidence>
<dbReference type="EC" id="5.4.99.5" evidence="1"/>
<name>A0ABX8AZV5_9BACT</name>
<keyword evidence="2" id="KW-0413">Isomerase</keyword>
<protein>
    <recommendedName>
        <fullName evidence="1">chorismate mutase</fullName>
        <ecNumber evidence="1">5.4.99.5</ecNumber>
    </recommendedName>
</protein>
<proteinExistence type="predicted"/>